<dbReference type="EMBL" id="RKLV01000004">
    <property type="protein sequence ID" value="MCX2818715.1"/>
    <property type="molecule type" value="Genomic_DNA"/>
</dbReference>
<dbReference type="InterPro" id="IPR014729">
    <property type="entry name" value="Rossmann-like_a/b/a_fold"/>
</dbReference>
<dbReference type="InterPro" id="IPR006015">
    <property type="entry name" value="Universal_stress_UspA"/>
</dbReference>
<dbReference type="PANTHER" id="PTHR46268">
    <property type="entry name" value="STRESS RESPONSE PROTEIN NHAX"/>
    <property type="match status" value="1"/>
</dbReference>
<accession>A0A9Q4C2L0</accession>
<organism evidence="3 4">
    <name type="scientific">Halorutilus salinus</name>
    <dbReference type="NCBI Taxonomy" id="2487751"/>
    <lineage>
        <taxon>Archaea</taxon>
        <taxon>Methanobacteriati</taxon>
        <taxon>Methanobacteriota</taxon>
        <taxon>Stenosarchaea group</taxon>
        <taxon>Halobacteria</taxon>
        <taxon>Halorutilales</taxon>
        <taxon>Halorutilaceae</taxon>
        <taxon>Halorutilus</taxon>
    </lineage>
</organism>
<sequence length="142" mass="15169">MYDSILIPTDGSAESEKATEAGLDLAEELDAEVHVISVVDAELVASTTYTSGAAKNEERMHENAEENAKALADRARERGLYAVEVVETGIPAEKIVEYGDENVDAIVMGTHGRSGVRRVLLGSVTDNVVRTSSVPVVTVRPD</sequence>
<comment type="similarity">
    <text evidence="1">Belongs to the universal stress protein A family.</text>
</comment>
<dbReference type="SUPFAM" id="SSF52402">
    <property type="entry name" value="Adenine nucleotide alpha hydrolases-like"/>
    <property type="match status" value="1"/>
</dbReference>
<dbReference type="AlphaFoldDB" id="A0A9Q4C2L0"/>
<proteinExistence type="inferred from homology"/>
<evidence type="ECO:0000259" key="2">
    <source>
        <dbReference type="Pfam" id="PF00582"/>
    </source>
</evidence>
<gene>
    <name evidence="3" type="ORF">EGH25_05035</name>
</gene>
<dbReference type="PRINTS" id="PR01438">
    <property type="entry name" value="UNVRSLSTRESS"/>
</dbReference>
<name>A0A9Q4C2L0_9EURY</name>
<comment type="caution">
    <text evidence="3">The sequence shown here is derived from an EMBL/GenBank/DDBJ whole genome shotgun (WGS) entry which is preliminary data.</text>
</comment>
<reference evidence="3" key="1">
    <citation type="submission" date="2022-09" db="EMBL/GenBank/DDBJ databases">
        <title>Haloadaptaus new haloarchaeum isolated from saline soil.</title>
        <authorList>
            <person name="Duran-Viseras A."/>
            <person name="Sanchez-Porro C."/>
            <person name="Ventosa A."/>
        </authorList>
    </citation>
    <scope>NUCLEOTIDE SEQUENCE</scope>
    <source>
        <strain evidence="3">F3-133</strain>
    </source>
</reference>
<dbReference type="InterPro" id="IPR006016">
    <property type="entry name" value="UspA"/>
</dbReference>
<dbReference type="PANTHER" id="PTHR46268:SF6">
    <property type="entry name" value="UNIVERSAL STRESS PROTEIN UP12"/>
    <property type="match status" value="1"/>
</dbReference>
<evidence type="ECO:0000256" key="1">
    <source>
        <dbReference type="ARBA" id="ARBA00008791"/>
    </source>
</evidence>
<dbReference type="Proteomes" id="UP001149411">
    <property type="component" value="Unassembled WGS sequence"/>
</dbReference>
<evidence type="ECO:0000313" key="4">
    <source>
        <dbReference type="Proteomes" id="UP001149411"/>
    </source>
</evidence>
<keyword evidence="4" id="KW-1185">Reference proteome</keyword>
<protein>
    <submittedName>
        <fullName evidence="3">Universal stress protein</fullName>
    </submittedName>
</protein>
<dbReference type="Pfam" id="PF00582">
    <property type="entry name" value="Usp"/>
    <property type="match status" value="1"/>
</dbReference>
<evidence type="ECO:0000313" key="3">
    <source>
        <dbReference type="EMBL" id="MCX2818715.1"/>
    </source>
</evidence>
<feature type="domain" description="UspA" evidence="2">
    <location>
        <begin position="1"/>
        <end position="140"/>
    </location>
</feature>
<dbReference type="Gene3D" id="3.40.50.620">
    <property type="entry name" value="HUPs"/>
    <property type="match status" value="1"/>
</dbReference>
<dbReference type="RefSeq" id="WP_266086557.1">
    <property type="nucleotide sequence ID" value="NZ_RKLV01000004.1"/>
</dbReference>
<dbReference type="CDD" id="cd00293">
    <property type="entry name" value="USP-like"/>
    <property type="match status" value="1"/>
</dbReference>